<name>A0A8X6MVV8_NEPPI</name>
<comment type="caution">
    <text evidence="1">The sequence shown here is derived from an EMBL/GenBank/DDBJ whole genome shotgun (WGS) entry which is preliminary data.</text>
</comment>
<sequence length="116" mass="13378">MMVSTLSFKTSLGKNIYKEIGAAMKPLLFFVVIFSLTSPFLGLKYPEMRNDLFRKLFHFHSDSNSTQSPPDTNDPRLGKITQFCDILNCPCIRPPSARCCEGYLYDERSNECRYVY</sequence>
<protein>
    <submittedName>
        <fullName evidence="1">Uncharacterized protein</fullName>
    </submittedName>
</protein>
<organism evidence="1 2">
    <name type="scientific">Nephila pilipes</name>
    <name type="common">Giant wood spider</name>
    <name type="synonym">Nephila maculata</name>
    <dbReference type="NCBI Taxonomy" id="299642"/>
    <lineage>
        <taxon>Eukaryota</taxon>
        <taxon>Metazoa</taxon>
        <taxon>Ecdysozoa</taxon>
        <taxon>Arthropoda</taxon>
        <taxon>Chelicerata</taxon>
        <taxon>Arachnida</taxon>
        <taxon>Araneae</taxon>
        <taxon>Araneomorphae</taxon>
        <taxon>Entelegynae</taxon>
        <taxon>Araneoidea</taxon>
        <taxon>Nephilidae</taxon>
        <taxon>Nephila</taxon>
    </lineage>
</organism>
<proteinExistence type="predicted"/>
<gene>
    <name evidence="1" type="ORF">NPIL_536761</name>
</gene>
<evidence type="ECO:0000313" key="1">
    <source>
        <dbReference type="EMBL" id="GFS80315.1"/>
    </source>
</evidence>
<dbReference type="AlphaFoldDB" id="A0A8X6MVV8"/>
<dbReference type="EMBL" id="BMAW01051403">
    <property type="protein sequence ID" value="GFS80315.1"/>
    <property type="molecule type" value="Genomic_DNA"/>
</dbReference>
<reference evidence="1" key="1">
    <citation type="submission" date="2020-08" db="EMBL/GenBank/DDBJ databases">
        <title>Multicomponent nature underlies the extraordinary mechanical properties of spider dragline silk.</title>
        <authorList>
            <person name="Kono N."/>
            <person name="Nakamura H."/>
            <person name="Mori M."/>
            <person name="Yoshida Y."/>
            <person name="Ohtoshi R."/>
            <person name="Malay A.D."/>
            <person name="Moran D.A.P."/>
            <person name="Tomita M."/>
            <person name="Numata K."/>
            <person name="Arakawa K."/>
        </authorList>
    </citation>
    <scope>NUCLEOTIDE SEQUENCE</scope>
</reference>
<keyword evidence="2" id="KW-1185">Reference proteome</keyword>
<dbReference type="OrthoDB" id="6430088at2759"/>
<evidence type="ECO:0000313" key="2">
    <source>
        <dbReference type="Proteomes" id="UP000887013"/>
    </source>
</evidence>
<accession>A0A8X6MVV8</accession>
<dbReference type="Proteomes" id="UP000887013">
    <property type="component" value="Unassembled WGS sequence"/>
</dbReference>